<dbReference type="AlphaFoldDB" id="A0A8H7E1R9"/>
<evidence type="ECO:0000313" key="1">
    <source>
        <dbReference type="EMBL" id="KAF7503291.1"/>
    </source>
</evidence>
<protein>
    <submittedName>
        <fullName evidence="1">Uncharacterized protein</fullName>
    </submittedName>
</protein>
<dbReference type="Proteomes" id="UP000606974">
    <property type="component" value="Unassembled WGS sequence"/>
</dbReference>
<organism evidence="1 2">
    <name type="scientific">Endocarpon pusillum</name>
    <dbReference type="NCBI Taxonomy" id="364733"/>
    <lineage>
        <taxon>Eukaryota</taxon>
        <taxon>Fungi</taxon>
        <taxon>Dikarya</taxon>
        <taxon>Ascomycota</taxon>
        <taxon>Pezizomycotina</taxon>
        <taxon>Eurotiomycetes</taxon>
        <taxon>Chaetothyriomycetidae</taxon>
        <taxon>Verrucariales</taxon>
        <taxon>Verrucariaceae</taxon>
        <taxon>Endocarpon</taxon>
    </lineage>
</organism>
<reference evidence="1" key="1">
    <citation type="submission" date="2020-02" db="EMBL/GenBank/DDBJ databases">
        <authorList>
            <person name="Palmer J.M."/>
        </authorList>
    </citation>
    <scope>NUCLEOTIDE SEQUENCE</scope>
    <source>
        <strain evidence="1">EPUS1.4</strain>
        <tissue evidence="1">Thallus</tissue>
    </source>
</reference>
<gene>
    <name evidence="1" type="ORF">GJ744_004013</name>
</gene>
<name>A0A8H7E1R9_9EURO</name>
<sequence>MVTSRNEGSQQYATAKAIALDDLPDQAARDLLLKAASVPIPSGAMLRMQVYVSDVDWTSLKRSFASYLSAYSDVQAAHRLNEAIRPPGRFI</sequence>
<evidence type="ECO:0000313" key="2">
    <source>
        <dbReference type="Proteomes" id="UP000606974"/>
    </source>
</evidence>
<dbReference type="EMBL" id="JAACFV010000186">
    <property type="protein sequence ID" value="KAF7503291.1"/>
    <property type="molecule type" value="Genomic_DNA"/>
</dbReference>
<proteinExistence type="predicted"/>
<accession>A0A8H7E1R9</accession>
<comment type="caution">
    <text evidence="1">The sequence shown here is derived from an EMBL/GenBank/DDBJ whole genome shotgun (WGS) entry which is preliminary data.</text>
</comment>
<keyword evidence="2" id="KW-1185">Reference proteome</keyword>